<evidence type="ECO:0000256" key="1">
    <source>
        <dbReference type="SAM" id="SignalP"/>
    </source>
</evidence>
<dbReference type="Gene3D" id="3.20.20.80">
    <property type="entry name" value="Glycosidases"/>
    <property type="match status" value="1"/>
</dbReference>
<evidence type="ECO:0000259" key="2">
    <source>
        <dbReference type="Pfam" id="PF16862"/>
    </source>
</evidence>
<dbReference type="Pfam" id="PF16862">
    <property type="entry name" value="Glyco_hydro_79C"/>
    <property type="match status" value="1"/>
</dbReference>
<feature type="chain" id="PRO_5042265487" evidence="1">
    <location>
        <begin position="19"/>
        <end position="524"/>
    </location>
</feature>
<keyword evidence="1" id="KW-0732">Signal</keyword>
<protein>
    <submittedName>
        <fullName evidence="3">Glycoside hydrolase family 79 protein</fullName>
    </submittedName>
</protein>
<dbReference type="InterPro" id="IPR017853">
    <property type="entry name" value="GH"/>
</dbReference>
<dbReference type="Proteomes" id="UP001201262">
    <property type="component" value="Unassembled WGS sequence"/>
</dbReference>
<dbReference type="SUPFAM" id="SSF51445">
    <property type="entry name" value="(Trans)glycosidases"/>
    <property type="match status" value="1"/>
</dbReference>
<dbReference type="PANTHER" id="PTHR36183:SF2">
    <property type="entry name" value="BETA-GLUCURONIDASE C-TERMINAL DOMAIN-CONTAINING PROTEIN"/>
    <property type="match status" value="1"/>
</dbReference>
<dbReference type="InterPro" id="IPR031728">
    <property type="entry name" value="GlcAase_C"/>
</dbReference>
<dbReference type="InterPro" id="IPR013780">
    <property type="entry name" value="Glyco_hydro_b"/>
</dbReference>
<keyword evidence="3" id="KW-0378">Hydrolase</keyword>
<evidence type="ECO:0000313" key="4">
    <source>
        <dbReference type="Proteomes" id="UP001201262"/>
    </source>
</evidence>
<dbReference type="GeneID" id="70248074"/>
<dbReference type="EMBL" id="JAJTJA010000001">
    <property type="protein sequence ID" value="KAH8705719.1"/>
    <property type="molecule type" value="Genomic_DNA"/>
</dbReference>
<gene>
    <name evidence="3" type="ORF">BGW36DRAFT_393249</name>
</gene>
<dbReference type="AlphaFoldDB" id="A0AAD4L217"/>
<dbReference type="InterPro" id="IPR052974">
    <property type="entry name" value="GH79_Enzymes"/>
</dbReference>
<feature type="domain" description="Beta-glucuronidase C-terminal" evidence="2">
    <location>
        <begin position="400"/>
        <end position="518"/>
    </location>
</feature>
<sequence length="524" mass="57889">MKSNAIILYASMATSVFASSVNLTVNPSVPSSASLPVPLDFQSFSIEFAFFADFSGNKSHPNKFSNNLLANLRKFNGDVPQILRIGGNTQDHVTYYPNQKESIINNWAGNGGDQPANTSIGPTFWESFTSIDGPKYIFGLNFYKNDSYYLDNLKGEVQQSLEQIPAERLHLFEIGNENDYGALSGFRPPNWTQEDWVTEWNNRAEHIQTANQSLRFFAPSTCCYNITTKWSFFSPWTIWNSTFNYNRHKWIHEVSQHGYISGTGNHPTLQGTLMNHTSVVKNGTIHQSLNALNTAGGRYYTLGETNSISGQGAWGVSNVFGAALFIVDYELYYASFGVRRMHMHQGTAYRYGAWMPISQNGVGPSTNPPYYGHTMVSKFIGNSTKTQINNIDLKSDFHSAYAAYEDGELARVVLLNLQEWNPSGGVNATNATDPSVQALRPNTTFTLDSVIGYSYATVELLTAPGALSTKNITMAGVSYDYELAEGKPVKVGNEVAEVIRPQKNGTFSVSVGASTGALLKFYKA</sequence>
<keyword evidence="4" id="KW-1185">Reference proteome</keyword>
<reference evidence="3" key="1">
    <citation type="submission" date="2021-12" db="EMBL/GenBank/DDBJ databases">
        <title>Convergent genome expansion in fungi linked to evolution of root-endophyte symbiosis.</title>
        <authorList>
            <consortium name="DOE Joint Genome Institute"/>
            <person name="Ke Y.-H."/>
            <person name="Bonito G."/>
            <person name="Liao H.-L."/>
            <person name="Looney B."/>
            <person name="Rojas-Flechas A."/>
            <person name="Nash J."/>
            <person name="Hameed K."/>
            <person name="Schadt C."/>
            <person name="Martin F."/>
            <person name="Crous P.W."/>
            <person name="Miettinen O."/>
            <person name="Magnuson J.K."/>
            <person name="Labbe J."/>
            <person name="Jacobson D."/>
            <person name="Doktycz M.J."/>
            <person name="Veneault-Fourrey C."/>
            <person name="Kuo A."/>
            <person name="Mondo S."/>
            <person name="Calhoun S."/>
            <person name="Riley R."/>
            <person name="Ohm R."/>
            <person name="LaButti K."/>
            <person name="Andreopoulos B."/>
            <person name="Pangilinan J."/>
            <person name="Nolan M."/>
            <person name="Tritt A."/>
            <person name="Clum A."/>
            <person name="Lipzen A."/>
            <person name="Daum C."/>
            <person name="Barry K."/>
            <person name="Grigoriev I.V."/>
            <person name="Vilgalys R."/>
        </authorList>
    </citation>
    <scope>NUCLEOTIDE SEQUENCE</scope>
    <source>
        <strain evidence="3">PMI_201</strain>
    </source>
</reference>
<dbReference type="RefSeq" id="XP_046078340.1">
    <property type="nucleotide sequence ID" value="XM_046217787.1"/>
</dbReference>
<accession>A0AAD4L217</accession>
<evidence type="ECO:0000313" key="3">
    <source>
        <dbReference type="EMBL" id="KAH8705719.1"/>
    </source>
</evidence>
<dbReference type="GO" id="GO:0016787">
    <property type="term" value="F:hydrolase activity"/>
    <property type="evidence" value="ECO:0007669"/>
    <property type="project" value="UniProtKB-KW"/>
</dbReference>
<dbReference type="PANTHER" id="PTHR36183">
    <property type="entry name" value="BETA-GLUCURONIDASE"/>
    <property type="match status" value="1"/>
</dbReference>
<proteinExistence type="predicted"/>
<name>A0AAD4L217_9EURO</name>
<comment type="caution">
    <text evidence="3">The sequence shown here is derived from an EMBL/GenBank/DDBJ whole genome shotgun (WGS) entry which is preliminary data.</text>
</comment>
<feature type="signal peptide" evidence="1">
    <location>
        <begin position="1"/>
        <end position="18"/>
    </location>
</feature>
<dbReference type="Gene3D" id="2.60.40.1180">
    <property type="entry name" value="Golgi alpha-mannosidase II"/>
    <property type="match status" value="1"/>
</dbReference>
<organism evidence="3 4">
    <name type="scientific">Talaromyces proteolyticus</name>
    <dbReference type="NCBI Taxonomy" id="1131652"/>
    <lineage>
        <taxon>Eukaryota</taxon>
        <taxon>Fungi</taxon>
        <taxon>Dikarya</taxon>
        <taxon>Ascomycota</taxon>
        <taxon>Pezizomycotina</taxon>
        <taxon>Eurotiomycetes</taxon>
        <taxon>Eurotiomycetidae</taxon>
        <taxon>Eurotiales</taxon>
        <taxon>Trichocomaceae</taxon>
        <taxon>Talaromyces</taxon>
        <taxon>Talaromyces sect. Bacilispori</taxon>
    </lineage>
</organism>